<name>A0A0J1INL6_NIACI</name>
<keyword evidence="1" id="KW-0472">Membrane</keyword>
<accession>A0A0J1INL6</accession>
<dbReference type="AlphaFoldDB" id="A0A0J1INL6"/>
<dbReference type="PATRIC" id="fig|1397.4.peg.3165"/>
<comment type="caution">
    <text evidence="2">The sequence shown here is derived from an EMBL/GenBank/DDBJ whole genome shotgun (WGS) entry which is preliminary data.</text>
</comment>
<keyword evidence="3" id="KW-1185">Reference proteome</keyword>
<dbReference type="RefSeq" id="WP_047940887.1">
    <property type="nucleotide sequence ID" value="NZ_JABRVN010000234.1"/>
</dbReference>
<protein>
    <submittedName>
        <fullName evidence="2">Membrane protein</fullName>
    </submittedName>
</protein>
<evidence type="ECO:0000313" key="2">
    <source>
        <dbReference type="EMBL" id="KLV27567.1"/>
    </source>
</evidence>
<dbReference type="Proteomes" id="UP000036045">
    <property type="component" value="Unassembled WGS sequence"/>
</dbReference>
<dbReference type="OrthoDB" id="2182676at2"/>
<proteinExistence type="predicted"/>
<feature type="transmembrane region" description="Helical" evidence="1">
    <location>
        <begin position="23"/>
        <end position="46"/>
    </location>
</feature>
<feature type="transmembrane region" description="Helical" evidence="1">
    <location>
        <begin position="167"/>
        <end position="188"/>
    </location>
</feature>
<keyword evidence="1" id="KW-0812">Transmembrane</keyword>
<keyword evidence="1" id="KW-1133">Transmembrane helix</keyword>
<evidence type="ECO:0000256" key="1">
    <source>
        <dbReference type="SAM" id="Phobius"/>
    </source>
</evidence>
<feature type="transmembrane region" description="Helical" evidence="1">
    <location>
        <begin position="141"/>
        <end position="161"/>
    </location>
</feature>
<evidence type="ECO:0000313" key="3">
    <source>
        <dbReference type="Proteomes" id="UP000036045"/>
    </source>
</evidence>
<dbReference type="InterPro" id="IPR006938">
    <property type="entry name" value="DUF624"/>
</dbReference>
<organism evidence="2 3">
    <name type="scientific">Niallia circulans</name>
    <name type="common">Bacillus circulans</name>
    <dbReference type="NCBI Taxonomy" id="1397"/>
    <lineage>
        <taxon>Bacteria</taxon>
        <taxon>Bacillati</taxon>
        <taxon>Bacillota</taxon>
        <taxon>Bacilli</taxon>
        <taxon>Bacillales</taxon>
        <taxon>Bacillaceae</taxon>
        <taxon>Niallia</taxon>
    </lineage>
</organism>
<feature type="transmembrane region" description="Helical" evidence="1">
    <location>
        <begin position="101"/>
        <end position="121"/>
    </location>
</feature>
<gene>
    <name evidence="2" type="ORF">ABW02_05300</name>
</gene>
<dbReference type="EMBL" id="LDPH01000003">
    <property type="protein sequence ID" value="KLV27567.1"/>
    <property type="molecule type" value="Genomic_DNA"/>
</dbReference>
<reference evidence="2 3" key="1">
    <citation type="submission" date="2015-05" db="EMBL/GenBank/DDBJ databases">
        <title>Whole genome sequence and identification of bacterial endophytes from Costus igneus.</title>
        <authorList>
            <person name="Lee Y.P."/>
            <person name="Gan H.M."/>
            <person name="Eng W."/>
            <person name="Wheatley M.S."/>
            <person name="Caraballo A."/>
            <person name="Polter S."/>
            <person name="Savka M.A."/>
            <person name="Hudson A.O."/>
        </authorList>
    </citation>
    <scope>NUCLEOTIDE SEQUENCE [LARGE SCALE GENOMIC DNA]</scope>
    <source>
        <strain evidence="2 3">RIT379</strain>
    </source>
</reference>
<sequence>MLKSVEKINHIFTTILNLVYVNFLWWLFTLLGLGIFGAGPATYALVSIMRQWMRGNTSLPIFSSYWKYYKESFKESMVTSWIYLLLGYVLVIDLLHVTNWYLKVCLMIIFSLYFLSAVYIYPLMAHYNWKGIFFRIKMSFIFGFSCLQYSLLLFVVIGATYWTAITFFPGILTFFGISFLFYMITWTANQVFTRMELQNTEEVEDTTVYPTLNGQ</sequence>
<feature type="transmembrane region" description="Helical" evidence="1">
    <location>
        <begin position="77"/>
        <end position="95"/>
    </location>
</feature>
<dbReference type="Pfam" id="PF04854">
    <property type="entry name" value="DUF624"/>
    <property type="match status" value="1"/>
</dbReference>